<sequence>MAEEASSAPAPAPAGAKMTIVAGVDDSDHSFYALQWALGHFFPPAQPQQYRLVVVTAKPSAASAVGLAGPGAADVLPFVEADLKRVALRVLDRARELCAAAQVADAEFEAIEGDARSVLCDAVERHLAEMLVVGSHGYGAIKRQAIASASSTDTQRMPCFQADSSTFPE</sequence>
<evidence type="ECO:0000313" key="3">
    <source>
        <dbReference type="Proteomes" id="UP000823388"/>
    </source>
</evidence>
<reference evidence="2" key="1">
    <citation type="submission" date="2020-05" db="EMBL/GenBank/DDBJ databases">
        <title>WGS assembly of Panicum virgatum.</title>
        <authorList>
            <person name="Lovell J.T."/>
            <person name="Jenkins J."/>
            <person name="Shu S."/>
            <person name="Juenger T.E."/>
            <person name="Schmutz J."/>
        </authorList>
    </citation>
    <scope>NUCLEOTIDE SEQUENCE</scope>
    <source>
        <strain evidence="2">AP13</strain>
    </source>
</reference>
<dbReference type="PANTHER" id="PTHR46553:SF3">
    <property type="entry name" value="ADENINE NUCLEOTIDE ALPHA HYDROLASES-LIKE SUPERFAMILY PROTEIN"/>
    <property type="match status" value="1"/>
</dbReference>
<dbReference type="PANTHER" id="PTHR46553">
    <property type="entry name" value="ADENINE NUCLEOTIDE ALPHA HYDROLASES-LIKE SUPERFAMILY PROTEIN"/>
    <property type="match status" value="1"/>
</dbReference>
<name>A0A8T0V932_PANVG</name>
<organism evidence="2 3">
    <name type="scientific">Panicum virgatum</name>
    <name type="common">Blackwell switchgrass</name>
    <dbReference type="NCBI Taxonomy" id="38727"/>
    <lineage>
        <taxon>Eukaryota</taxon>
        <taxon>Viridiplantae</taxon>
        <taxon>Streptophyta</taxon>
        <taxon>Embryophyta</taxon>
        <taxon>Tracheophyta</taxon>
        <taxon>Spermatophyta</taxon>
        <taxon>Magnoliopsida</taxon>
        <taxon>Liliopsida</taxon>
        <taxon>Poales</taxon>
        <taxon>Poaceae</taxon>
        <taxon>PACMAD clade</taxon>
        <taxon>Panicoideae</taxon>
        <taxon>Panicodae</taxon>
        <taxon>Paniceae</taxon>
        <taxon>Panicinae</taxon>
        <taxon>Panicum</taxon>
        <taxon>Panicum sect. Hiantes</taxon>
    </lineage>
</organism>
<dbReference type="SUPFAM" id="SSF52402">
    <property type="entry name" value="Adenine nucleotide alpha hydrolases-like"/>
    <property type="match status" value="1"/>
</dbReference>
<dbReference type="AlphaFoldDB" id="A0A8T0V932"/>
<dbReference type="Pfam" id="PF00582">
    <property type="entry name" value="Usp"/>
    <property type="match status" value="1"/>
</dbReference>
<proteinExistence type="predicted"/>
<evidence type="ECO:0000259" key="1">
    <source>
        <dbReference type="Pfam" id="PF00582"/>
    </source>
</evidence>
<dbReference type="InterPro" id="IPR006016">
    <property type="entry name" value="UspA"/>
</dbReference>
<evidence type="ECO:0000313" key="2">
    <source>
        <dbReference type="EMBL" id="KAG2629844.1"/>
    </source>
</evidence>
<feature type="domain" description="UspA" evidence="1">
    <location>
        <begin position="19"/>
        <end position="158"/>
    </location>
</feature>
<dbReference type="Proteomes" id="UP000823388">
    <property type="component" value="Chromosome 3K"/>
</dbReference>
<dbReference type="InterPro" id="IPR014729">
    <property type="entry name" value="Rossmann-like_a/b/a_fold"/>
</dbReference>
<keyword evidence="3" id="KW-1185">Reference proteome</keyword>
<comment type="caution">
    <text evidence="2">The sequence shown here is derived from an EMBL/GenBank/DDBJ whole genome shotgun (WGS) entry which is preliminary data.</text>
</comment>
<gene>
    <name evidence="2" type="ORF">PVAP13_3KG489700</name>
</gene>
<dbReference type="CDD" id="cd23659">
    <property type="entry name" value="USP_At3g01520-like"/>
    <property type="match status" value="1"/>
</dbReference>
<accession>A0A8T0V932</accession>
<dbReference type="Gene3D" id="3.40.50.620">
    <property type="entry name" value="HUPs"/>
    <property type="match status" value="1"/>
</dbReference>
<dbReference type="EMBL" id="CM029041">
    <property type="protein sequence ID" value="KAG2629844.1"/>
    <property type="molecule type" value="Genomic_DNA"/>
</dbReference>
<protein>
    <recommendedName>
        <fullName evidence="1">UspA domain-containing protein</fullName>
    </recommendedName>
</protein>